<evidence type="ECO:0000313" key="1">
    <source>
        <dbReference type="EMBL" id="TRZ38554.1"/>
    </source>
</evidence>
<organism evidence="1 2">
    <name type="scientific">Niallia circulans</name>
    <name type="common">Bacillus circulans</name>
    <dbReference type="NCBI Taxonomy" id="1397"/>
    <lineage>
        <taxon>Bacteria</taxon>
        <taxon>Bacillati</taxon>
        <taxon>Bacillota</taxon>
        <taxon>Bacilli</taxon>
        <taxon>Bacillales</taxon>
        <taxon>Bacillaceae</taxon>
        <taxon>Niallia</taxon>
    </lineage>
</organism>
<gene>
    <name evidence="1" type="ORF">CEQ21_24540</name>
</gene>
<dbReference type="Proteomes" id="UP000319837">
    <property type="component" value="Unassembled WGS sequence"/>
</dbReference>
<sequence>MFFLTITVRTDFNKGEGIMLYQVDFVVKETFQEIYQAILFGLSISEVKAQANDLKREISVQVDSQQIQIYICEF</sequence>
<evidence type="ECO:0000313" key="2">
    <source>
        <dbReference type="Proteomes" id="UP000319837"/>
    </source>
</evidence>
<accession>A0A553SNH8</accession>
<protein>
    <submittedName>
        <fullName evidence="1">Uncharacterized protein</fullName>
    </submittedName>
</protein>
<proteinExistence type="predicted"/>
<name>A0A553SNH8_NIACI</name>
<comment type="caution">
    <text evidence="1">The sequence shown here is derived from an EMBL/GenBank/DDBJ whole genome shotgun (WGS) entry which is preliminary data.</text>
</comment>
<reference evidence="2" key="1">
    <citation type="submission" date="2018-10" db="EMBL/GenBank/DDBJ databases">
        <title>FDA dAtabase for Regulatory Grade micrObial Sequences (FDA-ARGOS): Supporting development and validation of Infectious Disease Dx tests.</title>
        <authorList>
            <person name="Minogue T."/>
            <person name="Wolcott M."/>
            <person name="Wasieloski L."/>
            <person name="Aguilar W."/>
            <person name="Moore D."/>
            <person name="Tallon L."/>
            <person name="Sadzewicz L."/>
            <person name="Sengamalay N."/>
            <person name="Ott S."/>
            <person name="Godinez A."/>
            <person name="Nagaraj S."/>
            <person name="Vavikolanu K."/>
            <person name="Vyas G."/>
            <person name="Nadendla S."/>
            <person name="George J."/>
            <person name="Sichtig H."/>
        </authorList>
    </citation>
    <scope>NUCLEOTIDE SEQUENCE [LARGE SCALE GENOMIC DNA]</scope>
    <source>
        <strain evidence="2">FDAARGOS_343</strain>
    </source>
</reference>
<dbReference type="AlphaFoldDB" id="A0A553SNH8"/>
<dbReference type="EMBL" id="RIBP01000004">
    <property type="protein sequence ID" value="TRZ38554.1"/>
    <property type="molecule type" value="Genomic_DNA"/>
</dbReference>